<organism evidence="7 8">
    <name type="scientific">Amedibacterium intestinale</name>
    <dbReference type="NCBI Taxonomy" id="2583452"/>
    <lineage>
        <taxon>Bacteria</taxon>
        <taxon>Bacillati</taxon>
        <taxon>Bacillota</taxon>
        <taxon>Erysipelotrichia</taxon>
        <taxon>Erysipelotrichales</taxon>
        <taxon>Erysipelotrichaceae</taxon>
        <taxon>Amedibacterium</taxon>
    </lineage>
</organism>
<feature type="chain" id="PRO_5038438417" evidence="5">
    <location>
        <begin position="21"/>
        <end position="318"/>
    </location>
</feature>
<keyword evidence="8" id="KW-1185">Reference proteome</keyword>
<dbReference type="GO" id="GO:1901678">
    <property type="term" value="P:iron coordination entity transport"/>
    <property type="evidence" value="ECO:0007669"/>
    <property type="project" value="UniProtKB-ARBA"/>
</dbReference>
<protein>
    <submittedName>
        <fullName evidence="7">Iron ABC transporter substrate-binding protein</fullName>
    </submittedName>
</protein>
<gene>
    <name evidence="7" type="primary">fetB</name>
    <name evidence="7" type="ORF">Aargi30884_20200</name>
</gene>
<dbReference type="GO" id="GO:0030288">
    <property type="term" value="C:outer membrane-bounded periplasmic space"/>
    <property type="evidence" value="ECO:0007669"/>
    <property type="project" value="TreeGrafter"/>
</dbReference>
<feature type="signal peptide" evidence="5">
    <location>
        <begin position="1"/>
        <end position="20"/>
    </location>
</feature>
<dbReference type="AlphaFoldDB" id="A0A6N4TK57"/>
<evidence type="ECO:0000256" key="1">
    <source>
        <dbReference type="ARBA" id="ARBA00004196"/>
    </source>
</evidence>
<evidence type="ECO:0000256" key="4">
    <source>
        <dbReference type="ARBA" id="ARBA00022729"/>
    </source>
</evidence>
<dbReference type="RefSeq" id="WP_240145508.1">
    <property type="nucleotide sequence ID" value="NZ_AP019695.1"/>
</dbReference>
<keyword evidence="3" id="KW-0813">Transport</keyword>
<dbReference type="PROSITE" id="PS50983">
    <property type="entry name" value="FE_B12_PBP"/>
    <property type="match status" value="1"/>
</dbReference>
<dbReference type="InterPro" id="IPR002491">
    <property type="entry name" value="ABC_transptr_periplasmic_BD"/>
</dbReference>
<dbReference type="KEGG" id="aarg:Aargi30884_20200"/>
<evidence type="ECO:0000313" key="7">
    <source>
        <dbReference type="EMBL" id="BBK23117.1"/>
    </source>
</evidence>
<feature type="domain" description="Fe/B12 periplasmic-binding" evidence="6">
    <location>
        <begin position="57"/>
        <end position="318"/>
    </location>
</feature>
<dbReference type="EMBL" id="AP019695">
    <property type="protein sequence ID" value="BBK23117.1"/>
    <property type="molecule type" value="Genomic_DNA"/>
</dbReference>
<name>A0A6N4TK57_9FIRM</name>
<evidence type="ECO:0000256" key="3">
    <source>
        <dbReference type="ARBA" id="ARBA00022448"/>
    </source>
</evidence>
<dbReference type="PANTHER" id="PTHR30532:SF28">
    <property type="entry name" value="PETROBACTIN-BINDING PROTEIN YCLQ"/>
    <property type="match status" value="1"/>
</dbReference>
<evidence type="ECO:0000313" key="8">
    <source>
        <dbReference type="Proteomes" id="UP000464754"/>
    </source>
</evidence>
<proteinExistence type="inferred from homology"/>
<sequence>MLKKLCMLAVCGLFVFSAVACTASNKKNVNEEKTISISSLNGKKEMTTIEVPHNPERIAVLDMAVLDMLDAWGVGDKVVGMPKGSKIDYLMDYNNNKEISNLGTLKEVDMEALMACEPDIIFIGGRLSSQYDELSKIAPVVYVGVDYEKGVVQSVKDNAQNISKIFDKETETKALTDGFDNRVETLANAAKGKTAMIGLVTSSNFNTLGNGSRASLIGNEIGFDNLASDVDSTHGNESSFELLVEKNPEYIFVLDRDSAIQKEGAKLAQDIMNNELVKQTTAYKENHIVYLTPTVWYLAEGGITALDVMLKDLETVLL</sequence>
<accession>A0A6N4TK57</accession>
<dbReference type="PANTHER" id="PTHR30532">
    <property type="entry name" value="IRON III DICITRATE-BINDING PERIPLASMIC PROTEIN"/>
    <property type="match status" value="1"/>
</dbReference>
<evidence type="ECO:0000259" key="6">
    <source>
        <dbReference type="PROSITE" id="PS50983"/>
    </source>
</evidence>
<dbReference type="InterPro" id="IPR051313">
    <property type="entry name" value="Bact_iron-sidero_bind"/>
</dbReference>
<dbReference type="SUPFAM" id="SSF53807">
    <property type="entry name" value="Helical backbone' metal receptor"/>
    <property type="match status" value="1"/>
</dbReference>
<evidence type="ECO:0000256" key="2">
    <source>
        <dbReference type="ARBA" id="ARBA00008814"/>
    </source>
</evidence>
<comment type="similarity">
    <text evidence="2">Belongs to the bacterial solute-binding protein 8 family.</text>
</comment>
<dbReference type="CDD" id="cd01140">
    <property type="entry name" value="FatB"/>
    <property type="match status" value="1"/>
</dbReference>
<reference evidence="8" key="1">
    <citation type="submission" date="2019-05" db="EMBL/GenBank/DDBJ databases">
        <title>Complete genome sequencing of Absiella argi strain JCM 30884.</title>
        <authorList>
            <person name="Sakamoto M."/>
            <person name="Murakami T."/>
            <person name="Mori H."/>
        </authorList>
    </citation>
    <scope>NUCLEOTIDE SEQUENCE [LARGE SCALE GENOMIC DNA]</scope>
    <source>
        <strain evidence="8">JCM 30884</strain>
    </source>
</reference>
<dbReference type="InterPro" id="IPR033870">
    <property type="entry name" value="FatB"/>
</dbReference>
<dbReference type="Proteomes" id="UP000464754">
    <property type="component" value="Chromosome"/>
</dbReference>
<evidence type="ECO:0000256" key="5">
    <source>
        <dbReference type="SAM" id="SignalP"/>
    </source>
</evidence>
<comment type="subcellular location">
    <subcellularLocation>
        <location evidence="1">Cell envelope</location>
    </subcellularLocation>
</comment>
<dbReference type="PROSITE" id="PS51257">
    <property type="entry name" value="PROKAR_LIPOPROTEIN"/>
    <property type="match status" value="1"/>
</dbReference>
<dbReference type="Gene3D" id="3.40.50.1980">
    <property type="entry name" value="Nitrogenase molybdenum iron protein domain"/>
    <property type="match status" value="2"/>
</dbReference>
<dbReference type="Pfam" id="PF01497">
    <property type="entry name" value="Peripla_BP_2"/>
    <property type="match status" value="1"/>
</dbReference>
<keyword evidence="4 5" id="KW-0732">Signal</keyword>